<feature type="domain" description="Sigma-54 factor interaction" evidence="8">
    <location>
        <begin position="188"/>
        <end position="413"/>
    </location>
</feature>
<organism evidence="9 10">
    <name type="scientific">Polyangium fumosum</name>
    <dbReference type="NCBI Taxonomy" id="889272"/>
    <lineage>
        <taxon>Bacteria</taxon>
        <taxon>Pseudomonadati</taxon>
        <taxon>Myxococcota</taxon>
        <taxon>Polyangia</taxon>
        <taxon>Polyangiales</taxon>
        <taxon>Polyangiaceae</taxon>
        <taxon>Polyangium</taxon>
    </lineage>
</organism>
<comment type="caution">
    <text evidence="9">The sequence shown here is derived from an EMBL/GenBank/DDBJ whole genome shotgun (WGS) entry which is preliminary data.</text>
</comment>
<dbReference type="Pfam" id="PF00158">
    <property type="entry name" value="Sigma54_activat"/>
    <property type="match status" value="1"/>
</dbReference>
<keyword evidence="5" id="KW-0804">Transcription</keyword>
<dbReference type="FunFam" id="3.40.50.300:FF:000006">
    <property type="entry name" value="DNA-binding transcriptional regulator NtrC"/>
    <property type="match status" value="1"/>
</dbReference>
<dbReference type="InterPro" id="IPR002078">
    <property type="entry name" value="Sigma_54_int"/>
</dbReference>
<dbReference type="InterPro" id="IPR058031">
    <property type="entry name" value="AAA_lid_NorR"/>
</dbReference>
<evidence type="ECO:0000256" key="4">
    <source>
        <dbReference type="ARBA" id="ARBA00023125"/>
    </source>
</evidence>
<name>A0A4V6WQS0_9BACT</name>
<dbReference type="PROSITE" id="PS50006">
    <property type="entry name" value="FHA_DOMAIN"/>
    <property type="match status" value="1"/>
</dbReference>
<keyword evidence="10" id="KW-1185">Reference proteome</keyword>
<reference evidence="9 10" key="1">
    <citation type="submission" date="2019-04" db="EMBL/GenBank/DDBJ databases">
        <authorList>
            <person name="Li Y."/>
            <person name="Wang J."/>
        </authorList>
    </citation>
    <scope>NUCLEOTIDE SEQUENCE [LARGE SCALE GENOMIC DNA]</scope>
    <source>
        <strain evidence="9 10">DSM 14668</strain>
    </source>
</reference>
<dbReference type="SMART" id="SM00240">
    <property type="entry name" value="FHA"/>
    <property type="match status" value="1"/>
</dbReference>
<dbReference type="Gene3D" id="1.10.8.60">
    <property type="match status" value="1"/>
</dbReference>
<evidence type="ECO:0000256" key="3">
    <source>
        <dbReference type="ARBA" id="ARBA00023015"/>
    </source>
</evidence>
<dbReference type="PROSITE" id="PS00688">
    <property type="entry name" value="SIGMA54_INTERACT_3"/>
    <property type="match status" value="1"/>
</dbReference>
<evidence type="ECO:0000313" key="10">
    <source>
        <dbReference type="Proteomes" id="UP000309215"/>
    </source>
</evidence>
<evidence type="ECO:0000259" key="8">
    <source>
        <dbReference type="PROSITE" id="PS50045"/>
    </source>
</evidence>
<dbReference type="Gene3D" id="2.60.200.20">
    <property type="match status" value="1"/>
</dbReference>
<evidence type="ECO:0000256" key="2">
    <source>
        <dbReference type="ARBA" id="ARBA00022840"/>
    </source>
</evidence>
<keyword evidence="3" id="KW-0805">Transcription regulation</keyword>
<protein>
    <submittedName>
        <fullName evidence="9">Sigma 54-dependent Fis family transcriptional regulator</fullName>
    </submittedName>
</protein>
<dbReference type="Gene3D" id="3.40.50.300">
    <property type="entry name" value="P-loop containing nucleotide triphosphate hydrolases"/>
    <property type="match status" value="1"/>
</dbReference>
<dbReference type="GO" id="GO:0006355">
    <property type="term" value="P:regulation of DNA-templated transcription"/>
    <property type="evidence" value="ECO:0007669"/>
    <property type="project" value="InterPro"/>
</dbReference>
<feature type="compositionally biased region" description="Polar residues" evidence="6">
    <location>
        <begin position="479"/>
        <end position="491"/>
    </location>
</feature>
<keyword evidence="2" id="KW-0067">ATP-binding</keyword>
<dbReference type="EMBL" id="SSMQ01000015">
    <property type="protein sequence ID" value="TKD07895.1"/>
    <property type="molecule type" value="Genomic_DNA"/>
</dbReference>
<feature type="region of interest" description="Disordered" evidence="6">
    <location>
        <begin position="449"/>
        <end position="491"/>
    </location>
</feature>
<feature type="domain" description="FHA" evidence="7">
    <location>
        <begin position="101"/>
        <end position="150"/>
    </location>
</feature>
<dbReference type="GO" id="GO:0003677">
    <property type="term" value="F:DNA binding"/>
    <property type="evidence" value="ECO:0007669"/>
    <property type="project" value="UniProtKB-KW"/>
</dbReference>
<dbReference type="InterPro" id="IPR008984">
    <property type="entry name" value="SMAD_FHA_dom_sf"/>
</dbReference>
<dbReference type="GO" id="GO:0005524">
    <property type="term" value="F:ATP binding"/>
    <property type="evidence" value="ECO:0007669"/>
    <property type="project" value="UniProtKB-KW"/>
</dbReference>
<accession>A0A4V6WQS0</accession>
<dbReference type="Pfam" id="PF25601">
    <property type="entry name" value="AAA_lid_14"/>
    <property type="match status" value="1"/>
</dbReference>
<dbReference type="SMART" id="SM00382">
    <property type="entry name" value="AAA"/>
    <property type="match status" value="1"/>
</dbReference>
<dbReference type="Proteomes" id="UP000309215">
    <property type="component" value="Unassembled WGS sequence"/>
</dbReference>
<dbReference type="InterPro" id="IPR003593">
    <property type="entry name" value="AAA+_ATPase"/>
</dbReference>
<dbReference type="PANTHER" id="PTHR32071:SF117">
    <property type="entry name" value="PTS-DEPENDENT DIHYDROXYACETONE KINASE OPERON REGULATORY PROTEIN-RELATED"/>
    <property type="match status" value="1"/>
</dbReference>
<dbReference type="PROSITE" id="PS00675">
    <property type="entry name" value="SIGMA54_INTERACT_1"/>
    <property type="match status" value="1"/>
</dbReference>
<dbReference type="SUPFAM" id="SSF52540">
    <property type="entry name" value="P-loop containing nucleoside triphosphate hydrolases"/>
    <property type="match status" value="1"/>
</dbReference>
<evidence type="ECO:0000259" key="7">
    <source>
        <dbReference type="PROSITE" id="PS50006"/>
    </source>
</evidence>
<keyword evidence="4" id="KW-0238">DNA-binding</keyword>
<dbReference type="InterPro" id="IPR025944">
    <property type="entry name" value="Sigma_54_int_dom_CS"/>
</dbReference>
<dbReference type="SUPFAM" id="SSF49879">
    <property type="entry name" value="SMAD/FHA domain"/>
    <property type="match status" value="1"/>
</dbReference>
<dbReference type="InterPro" id="IPR000253">
    <property type="entry name" value="FHA_dom"/>
</dbReference>
<dbReference type="CDD" id="cd00009">
    <property type="entry name" value="AAA"/>
    <property type="match status" value="1"/>
</dbReference>
<proteinExistence type="predicted"/>
<keyword evidence="1" id="KW-0547">Nucleotide-binding</keyword>
<dbReference type="OrthoDB" id="5485507at2"/>
<evidence type="ECO:0000256" key="1">
    <source>
        <dbReference type="ARBA" id="ARBA00022741"/>
    </source>
</evidence>
<gene>
    <name evidence="9" type="ORF">E8A74_16530</name>
</gene>
<sequence>MRGRRRASTGFSRWVCASRSTRSAAERCARRPRSPRRSEASATFLRNHDPCRVDGAFVKDERARDATVEIGGGEAALGAAWIWVDDGGQERAARLGPGEEIVLGSGEGVDVRLVERTVSARHAALVHRGSVIEAVDLGSRNGMRVAGTRVARAFLSTGSAVELGRAVVRVEGSTLAVEAHRGAPLAHLVGRSAPMRRLGGAVRRLAPLKLPVMIRGESGTGKDLVARALHDESARKDKPFVVLNAATISRELAESELFGHQRGAFTGALRDRRGAFREAHQGTLFLDEIAALPLDVQAKLLRVVEEGLVRPLGAEAAMPVDVRLVVATCEPLEQMVAARRFRADLYERLAVCLVRVPALRERTEDIAAICMHLLATSEIGPREFAPGALAALRASSWPGNVRELRNVIVQAALRTPGVILAEHVTSVLAERGGRRVKLRPDDARRIFEEAGRNTSEAARRASVPRSTMRDLLRAAGDAATSSQNVPTTPSP</sequence>
<evidence type="ECO:0000313" key="9">
    <source>
        <dbReference type="EMBL" id="TKD07895.1"/>
    </source>
</evidence>
<evidence type="ECO:0000256" key="6">
    <source>
        <dbReference type="SAM" id="MobiDB-lite"/>
    </source>
</evidence>
<dbReference type="CDD" id="cd00060">
    <property type="entry name" value="FHA"/>
    <property type="match status" value="1"/>
</dbReference>
<dbReference type="InterPro" id="IPR025662">
    <property type="entry name" value="Sigma_54_int_dom_ATP-bd_1"/>
</dbReference>
<evidence type="ECO:0000256" key="5">
    <source>
        <dbReference type="ARBA" id="ARBA00023163"/>
    </source>
</evidence>
<dbReference type="InterPro" id="IPR027417">
    <property type="entry name" value="P-loop_NTPase"/>
</dbReference>
<dbReference type="Pfam" id="PF00498">
    <property type="entry name" value="FHA"/>
    <property type="match status" value="1"/>
</dbReference>
<dbReference type="PROSITE" id="PS50045">
    <property type="entry name" value="SIGMA54_INTERACT_4"/>
    <property type="match status" value="1"/>
</dbReference>
<dbReference type="PANTHER" id="PTHR32071">
    <property type="entry name" value="TRANSCRIPTIONAL REGULATORY PROTEIN"/>
    <property type="match status" value="1"/>
</dbReference>
<dbReference type="AlphaFoldDB" id="A0A4V6WQS0"/>